<protein>
    <submittedName>
        <fullName evidence="1">HAD family phosphatase</fullName>
    </submittedName>
</protein>
<proteinExistence type="predicted"/>
<dbReference type="SUPFAM" id="SSF56784">
    <property type="entry name" value="HAD-like"/>
    <property type="match status" value="1"/>
</dbReference>
<dbReference type="InterPro" id="IPR041492">
    <property type="entry name" value="HAD_2"/>
</dbReference>
<gene>
    <name evidence="1" type="ORF">FRY74_11420</name>
</gene>
<dbReference type="OrthoDB" id="9797415at2"/>
<dbReference type="EMBL" id="VOOS01000006">
    <property type="protein sequence ID" value="TXB63859.1"/>
    <property type="molecule type" value="Genomic_DNA"/>
</dbReference>
<accession>A0A5C6RPG0</accession>
<dbReference type="NCBIfam" id="TIGR01509">
    <property type="entry name" value="HAD-SF-IA-v3"/>
    <property type="match status" value="1"/>
</dbReference>
<dbReference type="CDD" id="cd02603">
    <property type="entry name" value="HAD_sEH-N_like"/>
    <property type="match status" value="1"/>
</dbReference>
<organism evidence="1 2">
    <name type="scientific">Vicingus serpentipes</name>
    <dbReference type="NCBI Taxonomy" id="1926625"/>
    <lineage>
        <taxon>Bacteria</taxon>
        <taxon>Pseudomonadati</taxon>
        <taxon>Bacteroidota</taxon>
        <taxon>Flavobacteriia</taxon>
        <taxon>Flavobacteriales</taxon>
        <taxon>Vicingaceae</taxon>
        <taxon>Vicingus</taxon>
    </lineage>
</organism>
<dbReference type="Proteomes" id="UP000321721">
    <property type="component" value="Unassembled WGS sequence"/>
</dbReference>
<name>A0A5C6RPG0_9FLAO</name>
<dbReference type="Pfam" id="PF13419">
    <property type="entry name" value="HAD_2"/>
    <property type="match status" value="1"/>
</dbReference>
<dbReference type="InterPro" id="IPR023198">
    <property type="entry name" value="PGP-like_dom2"/>
</dbReference>
<evidence type="ECO:0000313" key="1">
    <source>
        <dbReference type="EMBL" id="TXB63859.1"/>
    </source>
</evidence>
<dbReference type="InterPro" id="IPR036412">
    <property type="entry name" value="HAD-like_sf"/>
</dbReference>
<dbReference type="SFLD" id="SFLDG01129">
    <property type="entry name" value="C1.5:_HAD__Beta-PGM__Phosphata"/>
    <property type="match status" value="1"/>
</dbReference>
<dbReference type="InterPro" id="IPR006439">
    <property type="entry name" value="HAD-SF_hydro_IA"/>
</dbReference>
<reference evidence="1 2" key="1">
    <citation type="submission" date="2019-08" db="EMBL/GenBank/DDBJ databases">
        <title>Genome of Vicingus serpentipes NCIMB 15042.</title>
        <authorList>
            <person name="Bowman J.P."/>
        </authorList>
    </citation>
    <scope>NUCLEOTIDE SEQUENCE [LARGE SCALE GENOMIC DNA]</scope>
    <source>
        <strain evidence="1 2">NCIMB 15042</strain>
    </source>
</reference>
<dbReference type="RefSeq" id="WP_147101729.1">
    <property type="nucleotide sequence ID" value="NZ_VOOS01000006.1"/>
</dbReference>
<dbReference type="PANTHER" id="PTHR43611">
    <property type="entry name" value="ALPHA-D-GLUCOSE 1-PHOSPHATE PHOSPHATASE"/>
    <property type="match status" value="1"/>
</dbReference>
<comment type="caution">
    <text evidence="1">The sequence shown here is derived from an EMBL/GenBank/DDBJ whole genome shotgun (WGS) entry which is preliminary data.</text>
</comment>
<dbReference type="AlphaFoldDB" id="A0A5C6RPG0"/>
<keyword evidence="2" id="KW-1185">Reference proteome</keyword>
<dbReference type="PANTHER" id="PTHR43611:SF3">
    <property type="entry name" value="FLAVIN MONONUCLEOTIDE HYDROLASE 1, CHLOROPLATIC"/>
    <property type="match status" value="1"/>
</dbReference>
<dbReference type="Gene3D" id="1.10.150.240">
    <property type="entry name" value="Putative phosphatase, domain 2"/>
    <property type="match status" value="1"/>
</dbReference>
<sequence length="208" mass="24343">MLENVKNIIFDLGGVIINLNQDLTYAAFKELFPSNFEAILLELDSNHYLEKFETSEITSKEFIDFFQKFDISISEENIISAWNSMLLDIPENRIALINSLAKKYNVSLLSNTNEIHYQFIDEYVIQKHKIKSFDSLFNHTFLSHKISLRKPNTSIFEYVLKEANFLPNETLFIDDTLEHINSAKQLGIRTHHLNLQENQSLIQLFNEH</sequence>
<dbReference type="SFLD" id="SFLDS00003">
    <property type="entry name" value="Haloacid_Dehalogenase"/>
    <property type="match status" value="1"/>
</dbReference>
<dbReference type="Gene3D" id="3.40.50.1000">
    <property type="entry name" value="HAD superfamily/HAD-like"/>
    <property type="match status" value="1"/>
</dbReference>
<evidence type="ECO:0000313" key="2">
    <source>
        <dbReference type="Proteomes" id="UP000321721"/>
    </source>
</evidence>
<dbReference type="InterPro" id="IPR023214">
    <property type="entry name" value="HAD_sf"/>
</dbReference>